<proteinExistence type="predicted"/>
<accession>A0AAU7QEA2</accession>
<organism evidence="1">
    <name type="scientific">Acerihabitans sp. KWT182</name>
    <dbReference type="NCBI Taxonomy" id="3157919"/>
    <lineage>
        <taxon>Bacteria</taxon>
        <taxon>Pseudomonadati</taxon>
        <taxon>Pseudomonadota</taxon>
        <taxon>Gammaproteobacteria</taxon>
        <taxon>Enterobacterales</taxon>
        <taxon>Pectobacteriaceae</taxon>
        <taxon>Acerihabitans</taxon>
    </lineage>
</organism>
<gene>
    <name evidence="1" type="ORF">ABK905_11095</name>
</gene>
<evidence type="ECO:0000313" key="1">
    <source>
        <dbReference type="EMBL" id="XBS71423.1"/>
    </source>
</evidence>
<dbReference type="EMBL" id="CP157947">
    <property type="protein sequence ID" value="XBS71423.1"/>
    <property type="molecule type" value="Genomic_DNA"/>
</dbReference>
<dbReference type="AlphaFoldDB" id="A0AAU7QEA2"/>
<sequence>MNSSAISNINNIESPACPSAASVSNKNKITCVRNVHIQLKILESNKIVSISKYFMNEENFSIMGRLLHNLSISYSYDCLELKKHPGISDENHSNRSEYIYHDEFPVQLLKDCTGNIIKIHQQRGDVKYVHAQFEVAGPNQYADCKFYYCLQSERCNDFKDILQKVGY</sequence>
<protein>
    <submittedName>
        <fullName evidence="1">Uncharacterized protein</fullName>
    </submittedName>
</protein>
<reference evidence="1" key="1">
    <citation type="submission" date="2024-06" db="EMBL/GenBank/DDBJ databases">
        <authorList>
            <person name="Coelho C."/>
            <person name="Bento M."/>
            <person name="Garcia E."/>
            <person name="Camelo A."/>
            <person name="Brandao I."/>
            <person name="Espirito Santo C."/>
            <person name="Trovao J."/>
            <person name="Verissimo A."/>
            <person name="Costa J."/>
            <person name="Tiago I."/>
        </authorList>
    </citation>
    <scope>NUCLEOTIDE SEQUENCE</scope>
    <source>
        <strain evidence="1">KWT182</strain>
    </source>
</reference>
<name>A0AAU7QEA2_9GAMM</name>